<feature type="transmembrane region" description="Helical" evidence="1">
    <location>
        <begin position="26"/>
        <end position="49"/>
    </location>
</feature>
<comment type="caution">
    <text evidence="3">The sequence shown here is derived from an EMBL/GenBank/DDBJ whole genome shotgun (WGS) entry which is preliminary data.</text>
</comment>
<evidence type="ECO:0000256" key="1">
    <source>
        <dbReference type="SAM" id="Phobius"/>
    </source>
</evidence>
<evidence type="ECO:0000259" key="2">
    <source>
        <dbReference type="Pfam" id="PF05649"/>
    </source>
</evidence>
<dbReference type="GO" id="GO:0005886">
    <property type="term" value="C:plasma membrane"/>
    <property type="evidence" value="ECO:0007669"/>
    <property type="project" value="TreeGrafter"/>
</dbReference>
<evidence type="ECO:0000313" key="4">
    <source>
        <dbReference type="Proteomes" id="UP001208570"/>
    </source>
</evidence>
<keyword evidence="4" id="KW-1185">Reference proteome</keyword>
<dbReference type="InterPro" id="IPR008753">
    <property type="entry name" value="Peptidase_M13_N"/>
</dbReference>
<dbReference type="PROSITE" id="PS51885">
    <property type="entry name" value="NEPRILYSIN"/>
    <property type="match status" value="1"/>
</dbReference>
<dbReference type="AlphaFoldDB" id="A0AAD9KB41"/>
<dbReference type="GO" id="GO:0004222">
    <property type="term" value="F:metalloendopeptidase activity"/>
    <property type="evidence" value="ECO:0007669"/>
    <property type="project" value="InterPro"/>
</dbReference>
<name>A0AAD9KB41_9ANNE</name>
<dbReference type="Gene3D" id="3.40.390.10">
    <property type="entry name" value="Collagenase (Catalytic Domain)"/>
    <property type="match status" value="2"/>
</dbReference>
<dbReference type="InterPro" id="IPR042089">
    <property type="entry name" value="Peptidase_M13_dom_2"/>
</dbReference>
<protein>
    <recommendedName>
        <fullName evidence="2">Peptidase M13 N-terminal domain-containing protein</fullName>
    </recommendedName>
</protein>
<reference evidence="3" key="1">
    <citation type="journal article" date="2023" name="Mol. Biol. Evol.">
        <title>Third-Generation Sequencing Reveals the Adaptive Role of the Epigenome in Three Deep-Sea Polychaetes.</title>
        <authorList>
            <person name="Perez M."/>
            <person name="Aroh O."/>
            <person name="Sun Y."/>
            <person name="Lan Y."/>
            <person name="Juniper S.K."/>
            <person name="Young C.R."/>
            <person name="Angers B."/>
            <person name="Qian P.Y."/>
        </authorList>
    </citation>
    <scope>NUCLEOTIDE SEQUENCE</scope>
    <source>
        <strain evidence="3">P08H-3</strain>
    </source>
</reference>
<keyword evidence="1" id="KW-1133">Transmembrane helix</keyword>
<keyword evidence="1" id="KW-0812">Transmembrane</keyword>
<dbReference type="Proteomes" id="UP001208570">
    <property type="component" value="Unassembled WGS sequence"/>
</dbReference>
<feature type="domain" description="Peptidase M13 N-terminal" evidence="2">
    <location>
        <begin position="229"/>
        <end position="344"/>
    </location>
</feature>
<dbReference type="InterPro" id="IPR024079">
    <property type="entry name" value="MetalloPept_cat_dom_sf"/>
</dbReference>
<dbReference type="EMBL" id="JAODUP010000028">
    <property type="protein sequence ID" value="KAK2167415.1"/>
    <property type="molecule type" value="Genomic_DNA"/>
</dbReference>
<dbReference type="GO" id="GO:0016485">
    <property type="term" value="P:protein processing"/>
    <property type="evidence" value="ECO:0007669"/>
    <property type="project" value="TreeGrafter"/>
</dbReference>
<proteinExistence type="predicted"/>
<dbReference type="PANTHER" id="PTHR11733">
    <property type="entry name" value="ZINC METALLOPROTEASE FAMILY M13 NEPRILYSIN-RELATED"/>
    <property type="match status" value="1"/>
</dbReference>
<keyword evidence="1" id="KW-0472">Membrane</keyword>
<evidence type="ECO:0000313" key="3">
    <source>
        <dbReference type="EMBL" id="KAK2167415.1"/>
    </source>
</evidence>
<accession>A0AAD9KB41</accession>
<dbReference type="Gene3D" id="1.10.1380.10">
    <property type="entry name" value="Neutral endopeptidase , domain2"/>
    <property type="match status" value="2"/>
</dbReference>
<organism evidence="3 4">
    <name type="scientific">Paralvinella palmiformis</name>
    <dbReference type="NCBI Taxonomy" id="53620"/>
    <lineage>
        <taxon>Eukaryota</taxon>
        <taxon>Metazoa</taxon>
        <taxon>Spiralia</taxon>
        <taxon>Lophotrochozoa</taxon>
        <taxon>Annelida</taxon>
        <taxon>Polychaeta</taxon>
        <taxon>Sedentaria</taxon>
        <taxon>Canalipalpata</taxon>
        <taxon>Terebellida</taxon>
        <taxon>Terebelliformia</taxon>
        <taxon>Alvinellidae</taxon>
        <taxon>Paralvinella</taxon>
    </lineage>
</organism>
<sequence length="420" mass="47795">MLYCFLILYIDEAGSGDQQHKTMNKLCILMVISLIVITGLLIVIIVLSLRPDEPLKTCQSPDCVMTADSMLSRMQLSADPCDDFYAYACNAAIQDPTIPPSASRWGVIEEVDDRNKAIMKRLLEKPGSEYKGVNSTAVEKAKFYFAACMNGTARETRTKKRLLQVVNEVGSWPLTNDPVSGIWSSDSWSMENTLSQLFWYKSMTLFKMTITADAKNSSAYRIMAFVKSEQRLYLEESYKMPLSYLHGLLGNDVIDLHKYLRKALNTSIAMTEEVIVYAVDYIPKMAALVQAADKETLASYMVWHVIITLLPYMPIAYRMPLLELESTLSGVSASEDMWEDCVTDILSEIRQSFVHNLSQWMDKLTRHRAMVKADGIIQKIGYPEFIKDPAKLDDYYAKVTIHANSQFRNVLNVRFFQVQF</sequence>
<gene>
    <name evidence="3" type="ORF">LSH36_28g06023</name>
</gene>
<dbReference type="Pfam" id="PF05649">
    <property type="entry name" value="Peptidase_M13_N"/>
    <property type="match status" value="2"/>
</dbReference>
<dbReference type="InterPro" id="IPR000718">
    <property type="entry name" value="Peptidase_M13"/>
</dbReference>
<dbReference type="SUPFAM" id="SSF55486">
    <property type="entry name" value="Metalloproteases ('zincins'), catalytic domain"/>
    <property type="match status" value="1"/>
</dbReference>
<dbReference type="PANTHER" id="PTHR11733:SF167">
    <property type="entry name" value="FI17812P1-RELATED"/>
    <property type="match status" value="1"/>
</dbReference>
<feature type="domain" description="Peptidase M13 N-terminal" evidence="2">
    <location>
        <begin position="80"/>
        <end position="228"/>
    </location>
</feature>